<gene>
    <name evidence="4" type="primary">LOC111114745</name>
</gene>
<feature type="domain" description="VWFA" evidence="2">
    <location>
        <begin position="39"/>
        <end position="211"/>
    </location>
</feature>
<dbReference type="CDD" id="cd01450">
    <property type="entry name" value="vWFA_subfamily_ECM"/>
    <property type="match status" value="1"/>
</dbReference>
<keyword evidence="1" id="KW-0732">Signal</keyword>
<dbReference type="Gene3D" id="2.170.140.10">
    <property type="entry name" value="Chitin binding domain"/>
    <property type="match status" value="1"/>
</dbReference>
<dbReference type="RefSeq" id="XP_022308913.1">
    <property type="nucleotide sequence ID" value="XM_022453205.1"/>
</dbReference>
<dbReference type="SUPFAM" id="SSF57625">
    <property type="entry name" value="Invertebrate chitin-binding proteins"/>
    <property type="match status" value="1"/>
</dbReference>
<dbReference type="PRINTS" id="PR00453">
    <property type="entry name" value="VWFADOMAIN"/>
</dbReference>
<dbReference type="Pfam" id="PF00092">
    <property type="entry name" value="VWA"/>
    <property type="match status" value="1"/>
</dbReference>
<dbReference type="KEGG" id="cvn:111114745"/>
<dbReference type="Gene3D" id="3.40.50.410">
    <property type="entry name" value="von Willebrand factor, type A domain"/>
    <property type="match status" value="1"/>
</dbReference>
<protein>
    <submittedName>
        <fullName evidence="4">Protein PIF-like</fullName>
    </submittedName>
</protein>
<feature type="signal peptide" evidence="1">
    <location>
        <begin position="1"/>
        <end position="22"/>
    </location>
</feature>
<evidence type="ECO:0000256" key="1">
    <source>
        <dbReference type="SAM" id="SignalP"/>
    </source>
</evidence>
<name>A0A8B8BZU7_CRAVI</name>
<dbReference type="Proteomes" id="UP000694844">
    <property type="component" value="Chromosome 9"/>
</dbReference>
<accession>A0A8B8BZU7</accession>
<dbReference type="PANTHER" id="PTHR24020">
    <property type="entry name" value="COLLAGEN ALPHA"/>
    <property type="match status" value="1"/>
</dbReference>
<dbReference type="SUPFAM" id="SSF53300">
    <property type="entry name" value="vWA-like"/>
    <property type="match status" value="1"/>
</dbReference>
<feature type="chain" id="PRO_5034770027" evidence="1">
    <location>
        <begin position="23"/>
        <end position="465"/>
    </location>
</feature>
<dbReference type="InterPro" id="IPR036465">
    <property type="entry name" value="vWFA_dom_sf"/>
</dbReference>
<dbReference type="AlphaFoldDB" id="A0A8B8BZU7"/>
<sequence>MINPPWFLRILLVAVFYNKFNAAQLTTGITKEACSHPMDVVFVLDGSDSVTPVNFDKVKKFTADIVNQFDLGQAKVHVGVIEFSTFIGRVIQLGQVNNLDMLRFLISNISMSNDGTGTHKALKRMREMFRERGRPEVPRIGVVITDGLSVSPYLTKEEARLLHLDGIVTFAVGIEGDKTFQTELEYIASSAENVLRVVDFDALPLNLSYTLCSIAATAGTTTQPTSSIVPERIGESSGKNDGYVDADRHFQVHSTDCTKYVEVVPGVGGAVTFVKSCSFGLFWDEISLTCVNSTQANCFNDPCKRFSAGYTYSMNDLCSGFWTCLDRKSFPACYTLGYRFDPVQGCVSDQACVDACPPKDNTLIDPLQACRDELYLKFNKGQEGNINGYKDFSGQNIHVAQRDVVISDQGDGMVEMNGNSSCLNIWRFSNIEYRSLRISLKFHCPAIQRPGYTDKVPSSSLQLLL</sequence>
<organism evidence="3 4">
    <name type="scientific">Crassostrea virginica</name>
    <name type="common">Eastern oyster</name>
    <dbReference type="NCBI Taxonomy" id="6565"/>
    <lineage>
        <taxon>Eukaryota</taxon>
        <taxon>Metazoa</taxon>
        <taxon>Spiralia</taxon>
        <taxon>Lophotrochozoa</taxon>
        <taxon>Mollusca</taxon>
        <taxon>Bivalvia</taxon>
        <taxon>Autobranchia</taxon>
        <taxon>Pteriomorphia</taxon>
        <taxon>Ostreida</taxon>
        <taxon>Ostreoidea</taxon>
        <taxon>Ostreidae</taxon>
        <taxon>Crassostrea</taxon>
    </lineage>
</organism>
<dbReference type="InterPro" id="IPR002035">
    <property type="entry name" value="VWF_A"/>
</dbReference>
<evidence type="ECO:0000313" key="4">
    <source>
        <dbReference type="RefSeq" id="XP_022308913.1"/>
    </source>
</evidence>
<reference evidence="4" key="1">
    <citation type="submission" date="2025-08" db="UniProtKB">
        <authorList>
            <consortium name="RefSeq"/>
        </authorList>
    </citation>
    <scope>IDENTIFICATION</scope>
    <source>
        <tissue evidence="4">Whole sample</tissue>
    </source>
</reference>
<proteinExistence type="predicted"/>
<dbReference type="InterPro" id="IPR050525">
    <property type="entry name" value="ECM_Assembly_Org"/>
</dbReference>
<dbReference type="SMART" id="SM00327">
    <property type="entry name" value="VWA"/>
    <property type="match status" value="1"/>
</dbReference>
<dbReference type="OrthoDB" id="6081966at2759"/>
<dbReference type="PROSITE" id="PS50234">
    <property type="entry name" value="VWFA"/>
    <property type="match status" value="1"/>
</dbReference>
<dbReference type="GO" id="GO:0008061">
    <property type="term" value="F:chitin binding"/>
    <property type="evidence" value="ECO:0007669"/>
    <property type="project" value="InterPro"/>
</dbReference>
<dbReference type="GeneID" id="111114745"/>
<keyword evidence="3" id="KW-1185">Reference proteome</keyword>
<evidence type="ECO:0000259" key="2">
    <source>
        <dbReference type="PROSITE" id="PS50234"/>
    </source>
</evidence>
<evidence type="ECO:0000313" key="3">
    <source>
        <dbReference type="Proteomes" id="UP000694844"/>
    </source>
</evidence>
<dbReference type="InterPro" id="IPR036508">
    <property type="entry name" value="Chitin-bd_dom_sf"/>
</dbReference>
<dbReference type="PANTHER" id="PTHR24020:SF87">
    <property type="entry name" value="COLLAGEN ALPHA-1(VI) CHAIN-LIKE"/>
    <property type="match status" value="1"/>
</dbReference>